<evidence type="ECO:0000313" key="19">
    <source>
        <dbReference type="EMBL" id="RYC11230.1"/>
    </source>
</evidence>
<dbReference type="Gene3D" id="3.30.390.30">
    <property type="match status" value="1"/>
</dbReference>
<dbReference type="InterPro" id="IPR023753">
    <property type="entry name" value="FAD/NAD-binding_dom"/>
</dbReference>
<comment type="subcellular location">
    <subcellularLocation>
        <location evidence="1">Cytoplasm</location>
    </subcellularLocation>
</comment>
<feature type="active site" description="Proton acceptor" evidence="13">
    <location>
        <position position="450"/>
    </location>
</feature>
<feature type="binding site" evidence="14">
    <location>
        <position position="52"/>
    </location>
    <ligand>
        <name>FAD</name>
        <dbReference type="ChEBI" id="CHEBI:57692"/>
    </ligand>
</feature>
<comment type="caution">
    <text evidence="19">The sequence shown here is derived from an EMBL/GenBank/DDBJ whole genome shotgun (WGS) entry which is preliminary data.</text>
</comment>
<evidence type="ECO:0000256" key="6">
    <source>
        <dbReference type="ARBA" id="ARBA00022630"/>
    </source>
</evidence>
<keyword evidence="14" id="KW-0547">Nucleotide-binding</keyword>
<evidence type="ECO:0000256" key="15">
    <source>
        <dbReference type="PIRSR" id="PIRSR000350-4"/>
    </source>
</evidence>
<feature type="domain" description="Pyridine nucleotide-disulphide oxidoreductase dimerisation" evidence="17">
    <location>
        <begin position="352"/>
        <end position="460"/>
    </location>
</feature>
<dbReference type="AlphaFoldDB" id="A0A4Q2T2L3"/>
<dbReference type="InterPro" id="IPR006258">
    <property type="entry name" value="Lipoamide_DH"/>
</dbReference>
<dbReference type="InterPro" id="IPR050151">
    <property type="entry name" value="Class-I_Pyr_Nuc-Dis_Oxidored"/>
</dbReference>
<feature type="binding site" evidence="14">
    <location>
        <position position="317"/>
    </location>
    <ligand>
        <name>FAD</name>
        <dbReference type="ChEBI" id="CHEBI:57692"/>
    </ligand>
</feature>
<evidence type="ECO:0000256" key="5">
    <source>
        <dbReference type="ARBA" id="ARBA00022490"/>
    </source>
</evidence>
<feature type="domain" description="FAD/NAD(P)-binding" evidence="18">
    <location>
        <begin position="6"/>
        <end position="332"/>
    </location>
</feature>
<keyword evidence="9 14" id="KW-0520">NAD</keyword>
<evidence type="ECO:0000256" key="16">
    <source>
        <dbReference type="RuleBase" id="RU003692"/>
    </source>
</evidence>
<keyword evidence="5" id="KW-0963">Cytoplasm</keyword>
<evidence type="ECO:0000256" key="2">
    <source>
        <dbReference type="ARBA" id="ARBA00007532"/>
    </source>
</evidence>
<dbReference type="EC" id="1.8.1.4" evidence="3 16"/>
<gene>
    <name evidence="19" type="primary">lpdA</name>
    <name evidence="19" type="ORF">EUA94_09640</name>
</gene>
<dbReference type="SUPFAM" id="SSF51905">
    <property type="entry name" value="FAD/NAD(P)-binding domain"/>
    <property type="match status" value="1"/>
</dbReference>
<dbReference type="InterPro" id="IPR036188">
    <property type="entry name" value="FAD/NAD-bd_sf"/>
</dbReference>
<reference evidence="19 20" key="1">
    <citation type="submission" date="2019-01" db="EMBL/GenBank/DDBJ databases">
        <title>Novel species of Nocardioides.</title>
        <authorList>
            <person name="Liu Q."/>
            <person name="X Y.-H."/>
        </authorList>
    </citation>
    <scope>NUCLEOTIDE SEQUENCE [LARGE SCALE GENOMIC DNA]</scope>
    <source>
        <strain evidence="19 20">HLT2-9</strain>
    </source>
</reference>
<dbReference type="InterPro" id="IPR001100">
    <property type="entry name" value="Pyr_nuc-diS_OxRdtase"/>
</dbReference>
<dbReference type="Pfam" id="PF02852">
    <property type="entry name" value="Pyr_redox_dim"/>
    <property type="match status" value="1"/>
</dbReference>
<dbReference type="FunFam" id="3.30.390.30:FF:000001">
    <property type="entry name" value="Dihydrolipoyl dehydrogenase"/>
    <property type="match status" value="1"/>
</dbReference>
<evidence type="ECO:0000256" key="3">
    <source>
        <dbReference type="ARBA" id="ARBA00012608"/>
    </source>
</evidence>
<feature type="binding site" evidence="14">
    <location>
        <position position="115"/>
    </location>
    <ligand>
        <name>FAD</name>
        <dbReference type="ChEBI" id="CHEBI:57692"/>
    </ligand>
</feature>
<evidence type="ECO:0000256" key="9">
    <source>
        <dbReference type="ARBA" id="ARBA00023027"/>
    </source>
</evidence>
<dbReference type="GO" id="GO:0005737">
    <property type="term" value="C:cytoplasm"/>
    <property type="evidence" value="ECO:0007669"/>
    <property type="project" value="UniProtKB-SubCell"/>
</dbReference>
<feature type="binding site" evidence="14">
    <location>
        <begin position="179"/>
        <end position="186"/>
    </location>
    <ligand>
        <name>NAD(+)</name>
        <dbReference type="ChEBI" id="CHEBI:57540"/>
    </ligand>
</feature>
<feature type="disulfide bond" description="Redox-active" evidence="15">
    <location>
        <begin position="43"/>
        <end position="48"/>
    </location>
</feature>
<evidence type="ECO:0000256" key="13">
    <source>
        <dbReference type="PIRSR" id="PIRSR000350-2"/>
    </source>
</evidence>
<feature type="binding site" evidence="14">
    <location>
        <position position="276"/>
    </location>
    <ligand>
        <name>NAD(+)</name>
        <dbReference type="ChEBI" id="CHEBI:57540"/>
    </ligand>
</feature>
<dbReference type="GO" id="GO:0006103">
    <property type="term" value="P:2-oxoglutarate metabolic process"/>
    <property type="evidence" value="ECO:0007669"/>
    <property type="project" value="TreeGrafter"/>
</dbReference>
<evidence type="ECO:0000259" key="17">
    <source>
        <dbReference type="Pfam" id="PF02852"/>
    </source>
</evidence>
<evidence type="ECO:0000256" key="7">
    <source>
        <dbReference type="ARBA" id="ARBA00022827"/>
    </source>
</evidence>
<sequence>MTDTHFDTLVLGAGPGGYVAAIRAAQLGQKVAVVEEKYWGGVCLNVGCIPSKALLKNAELAHTLQHEKAKFGIEGDATMAFGPTHKRSRDVSAGIVKGVHFLMKKNKITEIDGWGTLTGPTGIDVDKDGTKASYTFDNLIIAAGATVRLVPGVELSENVVTYEEQILNDQLPESIIIGGSGAIGVEFAYVMANFGVDVTIVEFLDRMVPTEDADISKELAKHYKKLGVKVLTSTAVKKVEDTGSGVKVTVAPAAGASSDGQSEQVLEAGKFLAAFGFAPRVKGFGLENTGVSVSERGAIEIDDFGRTNVDNVYAIGDCTGKMMLAHVAEAMGIVAAETINGAETMPVAFDFVPRATYCNPQIASFGYSEAQAKEKGYDVKTASFPFSANGKAMGLGEPIGFVKVVADAEHNEIIGAHMIGPNVTELLPVLTMAQQWDLTADEVSRNVFAHPTLGEAVKEAVHGIAGHMINF</sequence>
<keyword evidence="8 16" id="KW-0560">Oxidoreductase</keyword>
<protein>
    <recommendedName>
        <fullName evidence="4 16">Dihydrolipoyl dehydrogenase</fullName>
        <ecNumber evidence="3 16">1.8.1.4</ecNumber>
    </recommendedName>
</protein>
<evidence type="ECO:0000256" key="8">
    <source>
        <dbReference type="ARBA" id="ARBA00023002"/>
    </source>
</evidence>
<comment type="cofactor">
    <cofactor evidence="14 16">
        <name>FAD</name>
        <dbReference type="ChEBI" id="CHEBI:57692"/>
    </cofactor>
    <text evidence="14 16">Binds 1 FAD per subunit.</text>
</comment>
<dbReference type="PANTHER" id="PTHR22912">
    <property type="entry name" value="DISULFIDE OXIDOREDUCTASE"/>
    <property type="match status" value="1"/>
</dbReference>
<name>A0A4Q2T2L3_9ACTN</name>
<dbReference type="Proteomes" id="UP000291101">
    <property type="component" value="Unassembled WGS sequence"/>
</dbReference>
<dbReference type="PIRSF" id="PIRSF000350">
    <property type="entry name" value="Mercury_reductase_MerA"/>
    <property type="match status" value="1"/>
</dbReference>
<comment type="similarity">
    <text evidence="2 16">Belongs to the class-I pyridine nucleotide-disulfide oxidoreductase family.</text>
</comment>
<dbReference type="EMBL" id="SDWV01000008">
    <property type="protein sequence ID" value="RYC11230.1"/>
    <property type="molecule type" value="Genomic_DNA"/>
</dbReference>
<dbReference type="Gene3D" id="3.50.50.60">
    <property type="entry name" value="FAD/NAD(P)-binding domain"/>
    <property type="match status" value="2"/>
</dbReference>
<dbReference type="SUPFAM" id="SSF55424">
    <property type="entry name" value="FAD/NAD-linked reductases, dimerisation (C-terminal) domain"/>
    <property type="match status" value="1"/>
</dbReference>
<evidence type="ECO:0000256" key="10">
    <source>
        <dbReference type="ARBA" id="ARBA00023157"/>
    </source>
</evidence>
<evidence type="ECO:0000256" key="14">
    <source>
        <dbReference type="PIRSR" id="PIRSR000350-3"/>
    </source>
</evidence>
<keyword evidence="10" id="KW-1015">Disulfide bond</keyword>
<keyword evidence="11 16" id="KW-0676">Redox-active center</keyword>
<dbReference type="PRINTS" id="PR00368">
    <property type="entry name" value="FADPNR"/>
</dbReference>
<keyword evidence="7 14" id="KW-0274">FAD</keyword>
<comment type="miscellaneous">
    <text evidence="16">The active site is a redox-active disulfide bond.</text>
</comment>
<dbReference type="RefSeq" id="WP_129426664.1">
    <property type="nucleotide sequence ID" value="NZ_SDWV01000008.1"/>
</dbReference>
<dbReference type="NCBIfam" id="TIGR01350">
    <property type="entry name" value="lipoamide_DH"/>
    <property type="match status" value="1"/>
</dbReference>
<evidence type="ECO:0000313" key="20">
    <source>
        <dbReference type="Proteomes" id="UP000291101"/>
    </source>
</evidence>
<dbReference type="PANTHER" id="PTHR22912:SF217">
    <property type="entry name" value="DIHYDROLIPOYL DEHYDROGENASE"/>
    <property type="match status" value="1"/>
</dbReference>
<dbReference type="PRINTS" id="PR00411">
    <property type="entry name" value="PNDRDTASEI"/>
</dbReference>
<evidence type="ECO:0000256" key="11">
    <source>
        <dbReference type="ARBA" id="ARBA00023284"/>
    </source>
</evidence>
<keyword evidence="20" id="KW-1185">Reference proteome</keyword>
<dbReference type="OrthoDB" id="4763248at2"/>
<dbReference type="InterPro" id="IPR012999">
    <property type="entry name" value="Pyr_OxRdtase_I_AS"/>
</dbReference>
<dbReference type="Pfam" id="PF07992">
    <property type="entry name" value="Pyr_redox_2"/>
    <property type="match status" value="1"/>
</dbReference>
<dbReference type="InterPro" id="IPR016156">
    <property type="entry name" value="FAD/NAD-linked_Rdtase_dimer_sf"/>
</dbReference>
<comment type="catalytic activity">
    <reaction evidence="12 16">
        <text>N(6)-[(R)-dihydrolipoyl]-L-lysyl-[protein] + NAD(+) = N(6)-[(R)-lipoyl]-L-lysyl-[protein] + NADH + H(+)</text>
        <dbReference type="Rhea" id="RHEA:15045"/>
        <dbReference type="Rhea" id="RHEA-COMP:10474"/>
        <dbReference type="Rhea" id="RHEA-COMP:10475"/>
        <dbReference type="ChEBI" id="CHEBI:15378"/>
        <dbReference type="ChEBI" id="CHEBI:57540"/>
        <dbReference type="ChEBI" id="CHEBI:57945"/>
        <dbReference type="ChEBI" id="CHEBI:83099"/>
        <dbReference type="ChEBI" id="CHEBI:83100"/>
        <dbReference type="EC" id="1.8.1.4"/>
    </reaction>
</comment>
<evidence type="ECO:0000256" key="1">
    <source>
        <dbReference type="ARBA" id="ARBA00004496"/>
    </source>
</evidence>
<feature type="binding site" evidence="14">
    <location>
        <begin position="323"/>
        <end position="326"/>
    </location>
    <ligand>
        <name>FAD</name>
        <dbReference type="ChEBI" id="CHEBI:57692"/>
    </ligand>
</feature>
<dbReference type="InterPro" id="IPR004099">
    <property type="entry name" value="Pyr_nucl-diS_OxRdtase_dimer"/>
</dbReference>
<accession>A0A4Q2T2L3</accession>
<evidence type="ECO:0000259" key="18">
    <source>
        <dbReference type="Pfam" id="PF07992"/>
    </source>
</evidence>
<evidence type="ECO:0000256" key="4">
    <source>
        <dbReference type="ARBA" id="ARBA00016961"/>
    </source>
</evidence>
<organism evidence="19 20">
    <name type="scientific">Nocardioides zhouii</name>
    <dbReference type="NCBI Taxonomy" id="1168729"/>
    <lineage>
        <taxon>Bacteria</taxon>
        <taxon>Bacillati</taxon>
        <taxon>Actinomycetota</taxon>
        <taxon>Actinomycetes</taxon>
        <taxon>Propionibacteriales</taxon>
        <taxon>Nocardioidaceae</taxon>
        <taxon>Nocardioides</taxon>
    </lineage>
</organism>
<evidence type="ECO:0000256" key="12">
    <source>
        <dbReference type="ARBA" id="ARBA00049187"/>
    </source>
</evidence>
<proteinExistence type="inferred from homology"/>
<dbReference type="PROSITE" id="PS00076">
    <property type="entry name" value="PYRIDINE_REDOX_1"/>
    <property type="match status" value="1"/>
</dbReference>
<keyword evidence="6 16" id="KW-0285">Flavoprotein</keyword>
<dbReference type="GO" id="GO:0004148">
    <property type="term" value="F:dihydrolipoyl dehydrogenase (NADH) activity"/>
    <property type="evidence" value="ECO:0007669"/>
    <property type="project" value="UniProtKB-EC"/>
</dbReference>
<dbReference type="GO" id="GO:0050660">
    <property type="term" value="F:flavin adenine dinucleotide binding"/>
    <property type="evidence" value="ECO:0007669"/>
    <property type="project" value="InterPro"/>
</dbReference>
<feature type="binding site" evidence="14">
    <location>
        <position position="202"/>
    </location>
    <ligand>
        <name>NAD(+)</name>
        <dbReference type="ChEBI" id="CHEBI:57540"/>
    </ligand>
</feature>